<evidence type="ECO:0000256" key="1">
    <source>
        <dbReference type="ARBA" id="ARBA00022448"/>
    </source>
</evidence>
<sequence>MAVLLQLSDVRKSFDEGTTRRTVLDGVAATIDAGAFVVLMGRSGAGKSTLLNLISGIDRPDSGRIQYNDTDLTTLSDTERTRFRRSEIGFVFQSLNLIPTLTVAENIALPLELSGQSDTATDRVAHLLDRVGLPDRGDSYPDRLSGGEQQRVAIARALAHHPLLILADEPTGSLDYETGTQVLRLLTDLVDEHDTTLLIATHDQQLAQQADRTLTLHNGLLHDGPLSAILAA</sequence>
<dbReference type="AlphaFoldDB" id="A0A2H3NV12"/>
<dbReference type="InterPro" id="IPR015854">
    <property type="entry name" value="ABC_transpr_LolD-like"/>
</dbReference>
<dbReference type="SMART" id="SM00382">
    <property type="entry name" value="AAA"/>
    <property type="match status" value="1"/>
</dbReference>
<reference evidence="6 7" key="1">
    <citation type="submission" date="2017-10" db="EMBL/GenBank/DDBJ databases">
        <title>Draft genome of Longimonas halophila.</title>
        <authorList>
            <person name="Goh K.M."/>
            <person name="Shamsir M.S."/>
            <person name="Lim S.W."/>
        </authorList>
    </citation>
    <scope>NUCLEOTIDE SEQUENCE [LARGE SCALE GENOMIC DNA]</scope>
    <source>
        <strain evidence="6 7">KCTC 42399</strain>
    </source>
</reference>
<dbReference type="Gene3D" id="3.40.50.300">
    <property type="entry name" value="P-loop containing nucleotide triphosphate hydrolases"/>
    <property type="match status" value="1"/>
</dbReference>
<dbReference type="InterPro" id="IPR003439">
    <property type="entry name" value="ABC_transporter-like_ATP-bd"/>
</dbReference>
<evidence type="ECO:0000256" key="2">
    <source>
        <dbReference type="ARBA" id="ARBA00022741"/>
    </source>
</evidence>
<dbReference type="Proteomes" id="UP000221024">
    <property type="component" value="Unassembled WGS sequence"/>
</dbReference>
<dbReference type="PANTHER" id="PTHR24220:SF685">
    <property type="entry name" value="ABC TRANSPORTER RELATED"/>
    <property type="match status" value="1"/>
</dbReference>
<evidence type="ECO:0000313" key="7">
    <source>
        <dbReference type="Proteomes" id="UP000221024"/>
    </source>
</evidence>
<evidence type="ECO:0000259" key="5">
    <source>
        <dbReference type="PROSITE" id="PS50893"/>
    </source>
</evidence>
<dbReference type="GO" id="GO:0005886">
    <property type="term" value="C:plasma membrane"/>
    <property type="evidence" value="ECO:0007669"/>
    <property type="project" value="TreeGrafter"/>
</dbReference>
<evidence type="ECO:0000256" key="3">
    <source>
        <dbReference type="ARBA" id="ARBA00022840"/>
    </source>
</evidence>
<dbReference type="FunFam" id="3.40.50.300:FF:000032">
    <property type="entry name" value="Export ABC transporter ATP-binding protein"/>
    <property type="match status" value="1"/>
</dbReference>
<dbReference type="InterPro" id="IPR003593">
    <property type="entry name" value="AAA+_ATPase"/>
</dbReference>
<keyword evidence="7" id="KW-1185">Reference proteome</keyword>
<feature type="domain" description="ABC transporter" evidence="5">
    <location>
        <begin position="5"/>
        <end position="231"/>
    </location>
</feature>
<proteinExistence type="inferred from homology"/>
<dbReference type="InterPro" id="IPR017871">
    <property type="entry name" value="ABC_transporter-like_CS"/>
</dbReference>
<dbReference type="InterPro" id="IPR027417">
    <property type="entry name" value="P-loop_NTPase"/>
</dbReference>
<dbReference type="GO" id="GO:0005524">
    <property type="term" value="F:ATP binding"/>
    <property type="evidence" value="ECO:0007669"/>
    <property type="project" value="UniProtKB-KW"/>
</dbReference>
<dbReference type="EMBL" id="PDEP01000013">
    <property type="protein sequence ID" value="PEN05536.1"/>
    <property type="molecule type" value="Genomic_DNA"/>
</dbReference>
<keyword evidence="2" id="KW-0547">Nucleotide-binding</keyword>
<comment type="similarity">
    <text evidence="4">Belongs to the ABC transporter superfamily. Macrolide exporter (TC 3.A.1.122) family.</text>
</comment>
<dbReference type="GO" id="GO:0098796">
    <property type="term" value="C:membrane protein complex"/>
    <property type="evidence" value="ECO:0007669"/>
    <property type="project" value="UniProtKB-ARBA"/>
</dbReference>
<dbReference type="PROSITE" id="PS00211">
    <property type="entry name" value="ABC_TRANSPORTER_1"/>
    <property type="match status" value="1"/>
</dbReference>
<name>A0A2H3NV12_9BACT</name>
<dbReference type="OrthoDB" id="9769100at2"/>
<protein>
    <submittedName>
        <fullName evidence="6">ABC transporter ATP-binding protein</fullName>
    </submittedName>
</protein>
<organism evidence="6 7">
    <name type="scientific">Longimonas halophila</name>
    <dbReference type="NCBI Taxonomy" id="1469170"/>
    <lineage>
        <taxon>Bacteria</taxon>
        <taxon>Pseudomonadati</taxon>
        <taxon>Rhodothermota</taxon>
        <taxon>Rhodothermia</taxon>
        <taxon>Rhodothermales</taxon>
        <taxon>Salisaetaceae</taxon>
        <taxon>Longimonas</taxon>
    </lineage>
</organism>
<accession>A0A2H3NV12</accession>
<dbReference type="PROSITE" id="PS50893">
    <property type="entry name" value="ABC_TRANSPORTER_2"/>
    <property type="match status" value="1"/>
</dbReference>
<gene>
    <name evidence="6" type="ORF">CRI93_12630</name>
</gene>
<dbReference type="InterPro" id="IPR017911">
    <property type="entry name" value="MacB-like_ATP-bd"/>
</dbReference>
<dbReference type="CDD" id="cd03255">
    <property type="entry name" value="ABC_MJ0796_LolCDE_FtsE"/>
    <property type="match status" value="1"/>
</dbReference>
<dbReference type="RefSeq" id="WP_098062998.1">
    <property type="nucleotide sequence ID" value="NZ_PDEP01000013.1"/>
</dbReference>
<evidence type="ECO:0000256" key="4">
    <source>
        <dbReference type="ARBA" id="ARBA00038388"/>
    </source>
</evidence>
<dbReference type="SUPFAM" id="SSF52540">
    <property type="entry name" value="P-loop containing nucleoside triphosphate hydrolases"/>
    <property type="match status" value="1"/>
</dbReference>
<dbReference type="GO" id="GO:0022857">
    <property type="term" value="F:transmembrane transporter activity"/>
    <property type="evidence" value="ECO:0007669"/>
    <property type="project" value="TreeGrafter"/>
</dbReference>
<dbReference type="GO" id="GO:0016887">
    <property type="term" value="F:ATP hydrolysis activity"/>
    <property type="evidence" value="ECO:0007669"/>
    <property type="project" value="InterPro"/>
</dbReference>
<keyword evidence="1" id="KW-0813">Transport</keyword>
<evidence type="ECO:0000313" key="6">
    <source>
        <dbReference type="EMBL" id="PEN05536.1"/>
    </source>
</evidence>
<comment type="caution">
    <text evidence="6">The sequence shown here is derived from an EMBL/GenBank/DDBJ whole genome shotgun (WGS) entry which is preliminary data.</text>
</comment>
<dbReference type="PANTHER" id="PTHR24220">
    <property type="entry name" value="IMPORT ATP-BINDING PROTEIN"/>
    <property type="match status" value="1"/>
</dbReference>
<keyword evidence="3 6" id="KW-0067">ATP-binding</keyword>
<dbReference type="Pfam" id="PF00005">
    <property type="entry name" value="ABC_tran"/>
    <property type="match status" value="1"/>
</dbReference>